<evidence type="ECO:0000313" key="4">
    <source>
        <dbReference type="Proteomes" id="UP001190700"/>
    </source>
</evidence>
<gene>
    <name evidence="3" type="ORF">CYMTET_26231</name>
</gene>
<dbReference type="Gene3D" id="3.90.550.10">
    <property type="entry name" value="Spore Coat Polysaccharide Biosynthesis Protein SpsA, Chain A"/>
    <property type="match status" value="1"/>
</dbReference>
<accession>A0AAE0FSH6</accession>
<dbReference type="EMBL" id="LGRX02014175">
    <property type="protein sequence ID" value="KAK3265060.1"/>
    <property type="molecule type" value="Genomic_DNA"/>
</dbReference>
<evidence type="ECO:0000256" key="2">
    <source>
        <dbReference type="SAM" id="SignalP"/>
    </source>
</evidence>
<feature type="chain" id="PRO_5042075974" description="Glycosyltransferase 2-like domain-containing protein" evidence="2">
    <location>
        <begin position="20"/>
        <end position="595"/>
    </location>
</feature>
<evidence type="ECO:0008006" key="5">
    <source>
        <dbReference type="Google" id="ProtNLM"/>
    </source>
</evidence>
<proteinExistence type="predicted"/>
<name>A0AAE0FSH6_9CHLO</name>
<feature type="region of interest" description="Disordered" evidence="1">
    <location>
        <begin position="537"/>
        <end position="556"/>
    </location>
</feature>
<keyword evidence="2" id="KW-0732">Signal</keyword>
<reference evidence="3 4" key="1">
    <citation type="journal article" date="2015" name="Genome Biol. Evol.">
        <title>Comparative Genomics of a Bacterivorous Green Alga Reveals Evolutionary Causalities and Consequences of Phago-Mixotrophic Mode of Nutrition.</title>
        <authorList>
            <person name="Burns J.A."/>
            <person name="Paasch A."/>
            <person name="Narechania A."/>
            <person name="Kim E."/>
        </authorList>
    </citation>
    <scope>NUCLEOTIDE SEQUENCE [LARGE SCALE GENOMIC DNA]</scope>
    <source>
        <strain evidence="3 4">PLY_AMNH</strain>
    </source>
</reference>
<keyword evidence="4" id="KW-1185">Reference proteome</keyword>
<feature type="non-terminal residue" evidence="3">
    <location>
        <position position="595"/>
    </location>
</feature>
<dbReference type="AlphaFoldDB" id="A0AAE0FSH6"/>
<dbReference type="SUPFAM" id="SSF53756">
    <property type="entry name" value="UDP-Glycosyltransferase/glycogen phosphorylase"/>
    <property type="match status" value="1"/>
</dbReference>
<organism evidence="3 4">
    <name type="scientific">Cymbomonas tetramitiformis</name>
    <dbReference type="NCBI Taxonomy" id="36881"/>
    <lineage>
        <taxon>Eukaryota</taxon>
        <taxon>Viridiplantae</taxon>
        <taxon>Chlorophyta</taxon>
        <taxon>Pyramimonadophyceae</taxon>
        <taxon>Pyramimonadales</taxon>
        <taxon>Pyramimonadaceae</taxon>
        <taxon>Cymbomonas</taxon>
    </lineage>
</organism>
<evidence type="ECO:0000313" key="3">
    <source>
        <dbReference type="EMBL" id="KAK3265060.1"/>
    </source>
</evidence>
<protein>
    <recommendedName>
        <fullName evidence="5">Glycosyltransferase 2-like domain-containing protein</fullName>
    </recommendedName>
</protein>
<feature type="region of interest" description="Disordered" evidence="1">
    <location>
        <begin position="499"/>
        <end position="518"/>
    </location>
</feature>
<comment type="caution">
    <text evidence="3">The sequence shown here is derived from an EMBL/GenBank/DDBJ whole genome shotgun (WGS) entry which is preliminary data.</text>
</comment>
<dbReference type="Gene3D" id="3.40.50.2000">
    <property type="entry name" value="Glycogen Phosphorylase B"/>
    <property type="match status" value="1"/>
</dbReference>
<feature type="compositionally biased region" description="Basic and acidic residues" evidence="1">
    <location>
        <begin position="538"/>
        <end position="549"/>
    </location>
</feature>
<dbReference type="InterPro" id="IPR029044">
    <property type="entry name" value="Nucleotide-diphossugar_trans"/>
</dbReference>
<feature type="signal peptide" evidence="2">
    <location>
        <begin position="1"/>
        <end position="19"/>
    </location>
</feature>
<evidence type="ECO:0000256" key="1">
    <source>
        <dbReference type="SAM" id="MobiDB-lite"/>
    </source>
</evidence>
<dbReference type="Proteomes" id="UP001190700">
    <property type="component" value="Unassembled WGS sequence"/>
</dbReference>
<sequence length="595" mass="64189">MDARRFILFLVSTCRLCQAAHEDDISALKEVHIAVGWTDIERPAESSAFAADSSGVSRAVSLGSIVVVDYSQGRAAFPGLEQLWVGISHSLHNSGHNVTVLFVAPAMEASGAITAAVQRYSGLGWTFQRLPDPDQVYSAAISTQLSYSLCEFLLKRQDDFQLAYFTDWQGLGYFTAAAKQQGLGFQNLVLAVLLTGPRIWHAAQAGGQHQLGSLADLQVSFMERGLVERADIAITPNRALVHFLRRHGWALPNRLYQAPLPLPPYRGGAPEAREVEGVGGGVQEVVYVGALEYRKGLPLFCDAILKLLKGQWKAAEEEALRANSSGSTAGGGATTFTLQQVTFIGPDGSVMAGGGKLPGISSSLSIAGSEYVRRQGEQWRQWQPSLRVRCLHQLDTNGLVQYLQKADGVRRLAVLASSGDSSGFTLAELLRARAPLVAVESGGTPEMVALEDRATTALQHGPRRRVDGAAIVPVLARSRGGLVRPRPLLCTALGSLYGPESSPAPRPRAAAEHQAEAGAQAWHNWHSKLAAAQVSIDPLRETREGRSRQSPETWQWEESAAPHVTVVLAHYNRAHLVTQALDSLASQTYPASKLQ</sequence>